<comment type="caution">
    <text evidence="4">The sequence shown here is derived from an EMBL/GenBank/DDBJ whole genome shotgun (WGS) entry which is preliminary data.</text>
</comment>
<feature type="domain" description="Immune inhibitor A-like metallopeptidase VEG" evidence="3">
    <location>
        <begin position="578"/>
        <end position="733"/>
    </location>
</feature>
<sequence>MTTVKLSKTMVGMLSSALVISGFASAPMVLAKPTTPGQHEKHIDWASVDVERLSKALVEQGIVSKRASEQELEKAVESYVEENSIEGGIDTSTSFGKKAQRGLERVQSRQAKKANESASATFGKSAHKDNIVLALVEFPDYSHNRMKEEPGYLYTKDFNPSHYQNMLFNQKGYTTPEGLKLTTMAQYYLQQSGGTWTVDGVVTPWFQSERTAKENDADPRGLVVETLSQVGEAIKGKEAQYDQRDPYDIDQDGKVMEADGMLDNLMLVHAGVGEEAGGGELGEDAIWSHRWTLRQPTAIPGTSLKAYDYMIQPEDGAVGVFAHEYGHNLGLPDLYDTTNTGLGSPVGTWSLMSGGSWNGKVSGTEPVGFDPWSKLYLQATYGGKWIAANEIDHNQLSDDLVVKVNEAVSLKPENKVVKVNLPDVEKKPPTQPVGGKFAYFSDMGDNLNTSMVSKEIDLTGAQAVKLRFDSWRQIETGYDYLYVNVIDVATNQKQTVKAFDDDTKGIWVKEEIDLSAFANKKIKVEFNYVTDGGLAMEGFYADNIAVEADGKTVFADDAEADLQFSLSGFSHFDGKGKLYPNYYLIEWRTHHGVDKGLANLRRGSSFITSDPGMLVWYVDGRYLDNNTSAHVGYGMVGVVDAHQRVHYWNNDLSKPASDRYQLVDAAFGFKKTSAIHIDQYATFGSMHYKGLPGVSTFYDGNDYTLKGAPEVGKILPKYGLQFKLKKVLKDGKSALIKLSKQ</sequence>
<organism evidence="4 5">
    <name type="scientific">Laceyella putida</name>
    <dbReference type="NCBI Taxonomy" id="110101"/>
    <lineage>
        <taxon>Bacteria</taxon>
        <taxon>Bacillati</taxon>
        <taxon>Bacillota</taxon>
        <taxon>Bacilli</taxon>
        <taxon>Bacillales</taxon>
        <taxon>Thermoactinomycetaceae</taxon>
        <taxon>Laceyella</taxon>
    </lineage>
</organism>
<dbReference type="Proteomes" id="UP001596500">
    <property type="component" value="Unassembled WGS sequence"/>
</dbReference>
<evidence type="ECO:0000259" key="3">
    <source>
        <dbReference type="Pfam" id="PF20774"/>
    </source>
</evidence>
<evidence type="ECO:0000256" key="1">
    <source>
        <dbReference type="SAM" id="SignalP"/>
    </source>
</evidence>
<keyword evidence="1" id="KW-0732">Signal</keyword>
<accession>A0ABW2RGS8</accession>
<protein>
    <submittedName>
        <fullName evidence="4">Immune inhibitor A domain-containing protein</fullName>
    </submittedName>
</protein>
<dbReference type="RefSeq" id="WP_379863404.1">
    <property type="nucleotide sequence ID" value="NZ_JBHTBW010000006.1"/>
</dbReference>
<reference evidence="5" key="1">
    <citation type="journal article" date="2019" name="Int. J. Syst. Evol. Microbiol.">
        <title>The Global Catalogue of Microorganisms (GCM) 10K type strain sequencing project: providing services to taxonomists for standard genome sequencing and annotation.</title>
        <authorList>
            <consortium name="The Broad Institute Genomics Platform"/>
            <consortium name="The Broad Institute Genome Sequencing Center for Infectious Disease"/>
            <person name="Wu L."/>
            <person name="Ma J."/>
        </authorList>
    </citation>
    <scope>NUCLEOTIDE SEQUENCE [LARGE SCALE GENOMIC DNA]</scope>
    <source>
        <strain evidence="5">CGMCC 1.12942</strain>
    </source>
</reference>
<evidence type="ECO:0000259" key="2">
    <source>
        <dbReference type="Pfam" id="PF05547"/>
    </source>
</evidence>
<name>A0ABW2RGS8_9BACL</name>
<dbReference type="Pfam" id="PF20773">
    <property type="entry name" value="InhA-like_MAM"/>
    <property type="match status" value="1"/>
</dbReference>
<dbReference type="InterPro" id="IPR012300">
    <property type="entry name" value="Pept_M6_InhA"/>
</dbReference>
<feature type="chain" id="PRO_5047501552" evidence="1">
    <location>
        <begin position="32"/>
        <end position="741"/>
    </location>
</feature>
<evidence type="ECO:0000313" key="5">
    <source>
        <dbReference type="Proteomes" id="UP001596500"/>
    </source>
</evidence>
<dbReference type="InterPro" id="IPR048665">
    <property type="entry name" value="InhA-like_VEG"/>
</dbReference>
<dbReference type="PANTHER" id="PTHR41775">
    <property type="entry name" value="SECRETED PROTEIN-RELATED"/>
    <property type="match status" value="1"/>
</dbReference>
<feature type="signal peptide" evidence="1">
    <location>
        <begin position="1"/>
        <end position="31"/>
    </location>
</feature>
<dbReference type="InterPro" id="IPR008757">
    <property type="entry name" value="Peptidase_M6-like_domain"/>
</dbReference>
<evidence type="ECO:0000313" key="4">
    <source>
        <dbReference type="EMBL" id="MFC7440187.1"/>
    </source>
</evidence>
<dbReference type="Pfam" id="PF20774">
    <property type="entry name" value="InhA-like_VEG"/>
    <property type="match status" value="1"/>
</dbReference>
<gene>
    <name evidence="4" type="ORF">ACFQNG_03280</name>
</gene>
<dbReference type="PANTHER" id="PTHR41775:SF1">
    <property type="entry name" value="PEPTIDASE M6-LIKE DOMAIN-CONTAINING PROTEIN"/>
    <property type="match status" value="1"/>
</dbReference>
<keyword evidence="5" id="KW-1185">Reference proteome</keyword>
<dbReference type="NCBIfam" id="TIGR03296">
    <property type="entry name" value="M6dom_TIGR03296"/>
    <property type="match status" value="1"/>
</dbReference>
<dbReference type="EMBL" id="JBHTBW010000006">
    <property type="protein sequence ID" value="MFC7440187.1"/>
    <property type="molecule type" value="Genomic_DNA"/>
</dbReference>
<feature type="domain" description="Peptidase M6-like" evidence="2">
    <location>
        <begin position="125"/>
        <end position="386"/>
    </location>
</feature>
<dbReference type="Pfam" id="PF05547">
    <property type="entry name" value="Peptidase_M6"/>
    <property type="match status" value="1"/>
</dbReference>
<dbReference type="PIRSF" id="PIRSF007519">
    <property type="entry name" value="Protease_InhA"/>
    <property type="match status" value="1"/>
</dbReference>
<dbReference type="SUPFAM" id="SSF55486">
    <property type="entry name" value="Metalloproteases ('zincins'), catalytic domain"/>
    <property type="match status" value="1"/>
</dbReference>
<proteinExistence type="predicted"/>